<dbReference type="AlphaFoldDB" id="A0A285PRH6"/>
<dbReference type="Pfam" id="PF03960">
    <property type="entry name" value="ArsC"/>
    <property type="match status" value="1"/>
</dbReference>
<organism evidence="2 3">
    <name type="scientific">Anaerobutyricum hallii</name>
    <dbReference type="NCBI Taxonomy" id="39488"/>
    <lineage>
        <taxon>Bacteria</taxon>
        <taxon>Bacillati</taxon>
        <taxon>Bacillota</taxon>
        <taxon>Clostridia</taxon>
        <taxon>Lachnospirales</taxon>
        <taxon>Lachnospiraceae</taxon>
        <taxon>Anaerobutyricum</taxon>
    </lineage>
</organism>
<evidence type="ECO:0000313" key="2">
    <source>
        <dbReference type="EMBL" id="SOB72218.1"/>
    </source>
</evidence>
<reference evidence="3" key="1">
    <citation type="submission" date="2017-09" db="EMBL/GenBank/DDBJ databases">
        <authorList>
            <person name="Shetty A S."/>
        </authorList>
    </citation>
    <scope>NUCLEOTIDE SEQUENCE [LARGE SCALE GENOMIC DNA]</scope>
</reference>
<sequence length="125" mass="14442">MALALYNLEESNLNIQIFGTKKCNDTKKAERFFKERGIKYQFVDMKDKGMSKGEFNSVAQVNGGLENMVNWEGKDKDLLALIKYIADEDKLRKILDNPQVIKTPVVRNGKQSTLGYHPDIWKTWK</sequence>
<dbReference type="PANTHER" id="PTHR30041">
    <property type="entry name" value="ARSENATE REDUCTASE"/>
    <property type="match status" value="1"/>
</dbReference>
<dbReference type="InterPro" id="IPR036249">
    <property type="entry name" value="Thioredoxin-like_sf"/>
</dbReference>
<dbReference type="EMBL" id="LT907978">
    <property type="protein sequence ID" value="SOB72218.1"/>
    <property type="molecule type" value="Genomic_DNA"/>
</dbReference>
<evidence type="ECO:0000256" key="1">
    <source>
        <dbReference type="PROSITE-ProRule" id="PRU01282"/>
    </source>
</evidence>
<dbReference type="SUPFAM" id="SSF52833">
    <property type="entry name" value="Thioredoxin-like"/>
    <property type="match status" value="1"/>
</dbReference>
<protein>
    <submittedName>
        <fullName evidence="2">ArsC family profile</fullName>
    </submittedName>
</protein>
<gene>
    <name evidence="2" type="ORF">EHLA_1499</name>
</gene>
<evidence type="ECO:0000313" key="3">
    <source>
        <dbReference type="Proteomes" id="UP000217549"/>
    </source>
</evidence>
<comment type="similarity">
    <text evidence="1">Belongs to the ArsC family.</text>
</comment>
<proteinExistence type="inferred from homology"/>
<dbReference type="InterPro" id="IPR006660">
    <property type="entry name" value="Arsenate_reductase-like"/>
</dbReference>
<name>A0A285PRH6_9FIRM</name>
<dbReference type="PROSITE" id="PS51353">
    <property type="entry name" value="ARSC"/>
    <property type="match status" value="1"/>
</dbReference>
<dbReference type="Proteomes" id="UP000217549">
    <property type="component" value="Chromosome I"/>
</dbReference>
<dbReference type="KEGG" id="ehl:EHLA_1499"/>
<dbReference type="PANTHER" id="PTHR30041:SF8">
    <property type="entry name" value="PROTEIN YFFB"/>
    <property type="match status" value="1"/>
</dbReference>
<keyword evidence="3" id="KW-1185">Reference proteome</keyword>
<dbReference type="Gene3D" id="3.40.30.10">
    <property type="entry name" value="Glutaredoxin"/>
    <property type="match status" value="1"/>
</dbReference>
<accession>A0A285PRH6</accession>